<dbReference type="GO" id="GO:0016973">
    <property type="term" value="P:poly(A)+ mRNA export from nucleus"/>
    <property type="evidence" value="ECO:0007669"/>
    <property type="project" value="TreeGrafter"/>
</dbReference>
<name>M3JXC5_CANMX</name>
<dbReference type="GO" id="GO:0006607">
    <property type="term" value="P:NLS-bearing protein import into nucleus"/>
    <property type="evidence" value="ECO:0007669"/>
    <property type="project" value="TreeGrafter"/>
</dbReference>
<feature type="compositionally biased region" description="Low complexity" evidence="2">
    <location>
        <begin position="273"/>
        <end position="287"/>
    </location>
</feature>
<protein>
    <submittedName>
        <fullName evidence="3">Uncharacterized protein</fullName>
    </submittedName>
</protein>
<dbReference type="AlphaFoldDB" id="M3JXC5"/>
<feature type="region of interest" description="Disordered" evidence="2">
    <location>
        <begin position="262"/>
        <end position="304"/>
    </location>
</feature>
<dbReference type="GO" id="GO:0031990">
    <property type="term" value="P:mRNA export from nucleus in response to heat stress"/>
    <property type="evidence" value="ECO:0007669"/>
    <property type="project" value="TreeGrafter"/>
</dbReference>
<dbReference type="InterPro" id="IPR020904">
    <property type="entry name" value="Sc_DH/Rdtase_CS"/>
</dbReference>
<dbReference type="eggNOG" id="KOG1200">
    <property type="taxonomic scope" value="Eukaryota"/>
</dbReference>
<dbReference type="OrthoDB" id="47007at2759"/>
<proteinExistence type="predicted"/>
<evidence type="ECO:0000256" key="2">
    <source>
        <dbReference type="SAM" id="MobiDB-lite"/>
    </source>
</evidence>
<dbReference type="Gene3D" id="3.40.50.720">
    <property type="entry name" value="NAD(P)-binding Rossmann-like Domain"/>
    <property type="match status" value="1"/>
</dbReference>
<dbReference type="SUPFAM" id="SSF51735">
    <property type="entry name" value="NAD(P)-binding Rossmann-fold domains"/>
    <property type="match status" value="1"/>
</dbReference>
<dbReference type="Pfam" id="PF00106">
    <property type="entry name" value="adh_short"/>
    <property type="match status" value="1"/>
</dbReference>
<dbReference type="GO" id="GO:0034398">
    <property type="term" value="P:telomere tethering at nuclear periphery"/>
    <property type="evidence" value="ECO:0007669"/>
    <property type="project" value="TreeGrafter"/>
</dbReference>
<comment type="caution">
    <text evidence="3">The sequence shown here is derived from an EMBL/GenBank/DDBJ whole genome shotgun (WGS) entry which is preliminary data.</text>
</comment>
<dbReference type="FunFam" id="3.40.50.720:FF:000084">
    <property type="entry name" value="Short-chain dehydrogenase reductase"/>
    <property type="match status" value="1"/>
</dbReference>
<dbReference type="STRING" id="1245528.M3JXC5"/>
<dbReference type="GO" id="GO:0044615">
    <property type="term" value="C:nuclear pore nuclear basket"/>
    <property type="evidence" value="ECO:0007669"/>
    <property type="project" value="InterPro"/>
</dbReference>
<sequence length="734" mass="81071">MSYNFANKVAIVTGGLSGIGLSTTIKLLRNGASVIIGDHKHEEEVDPIISSIRKLVPDNHNVKLFRTDVAKYQDNVNLLDFALDEYKNLSFVVANAGIANTFVPGAEEAIEQWQEVIDTNLTGVFSINKLAINYWTEFKKPGSIVNVGSIFGLVGVSGLANYCSAKGGVKLLTQALAADYSKHAIRINSVNPGYIHTGFDVNNLTIRHPIGRLGQPEEVSNTIAFLLSDEASFITKLNSQENGYKPYSLLTGKLKNWFRGKTQPESKLPADGSKSNNNNSNSNQNTSIKPFQFPEPKVVSQHASNQSFRLPGSFSFDEVKKHTVPAVPTPAKHVPSSSQHEIDITINETMADDHTANEILSNFFKTKGDKPLSDIEYQGVMALISKSRTGSPVRKRIISESVLDQNPKKKFKNNEGHDIYKQRALINDTSNISINTSEYKPNYYSIHNDTFDRSNQSFNNNNTTSIIPSIKRVYQFSGLPSPYSTRIRAPSSSRRPSTIRKAANKSSASTTINNDTTADNTFLNSKSNEFKSETSKLLLSVLDGKAENDENVNVSEEKPSKPGFKFVNPYSRNGRKVSRSRPATPFTTTTTTTTENPKRSISITANDIEKTISYDKSVPLPPTKSVEKVDTKPSFPNNKNIEPETASTLPTPSVSNGSLKRVEPEPESKTTAFSFAKQPVAPLPKVNGTTDKPKENVDINYKKYTSEFTFPDVAIKKVDLNLSKLEEYKSLFPF</sequence>
<dbReference type="InterPro" id="IPR036291">
    <property type="entry name" value="NAD(P)-bd_dom_sf"/>
</dbReference>
<dbReference type="PRINTS" id="PR00081">
    <property type="entry name" value="GDHRDH"/>
</dbReference>
<keyword evidence="4" id="KW-1185">Reference proteome</keyword>
<feature type="region of interest" description="Disordered" evidence="2">
    <location>
        <begin position="481"/>
        <end position="520"/>
    </location>
</feature>
<feature type="region of interest" description="Disordered" evidence="2">
    <location>
        <begin position="622"/>
        <end position="671"/>
    </location>
</feature>
<feature type="region of interest" description="Disordered" evidence="2">
    <location>
        <begin position="548"/>
        <end position="597"/>
    </location>
</feature>
<evidence type="ECO:0000313" key="4">
    <source>
        <dbReference type="Proteomes" id="UP000011777"/>
    </source>
</evidence>
<dbReference type="PRINTS" id="PR00080">
    <property type="entry name" value="SDRFAMILY"/>
</dbReference>
<dbReference type="PANTHER" id="PTHR28284">
    <property type="entry name" value="NUCLEOPORIN NUP60"/>
    <property type="match status" value="1"/>
</dbReference>
<reference evidence="3 4" key="1">
    <citation type="submission" date="2013-02" db="EMBL/GenBank/DDBJ databases">
        <title>Genome sequence of Candida maltosa Xu316, a potential industrial strain for xylitol and ethanol production.</title>
        <authorList>
            <person name="Yu J."/>
            <person name="Wang Q."/>
            <person name="Geng X."/>
            <person name="Bao W."/>
            <person name="He P."/>
            <person name="Cai J."/>
        </authorList>
    </citation>
    <scope>NUCLEOTIDE SEQUENCE [LARGE SCALE GENOMIC DNA]</scope>
    <source>
        <strain evidence="4">Xu316</strain>
    </source>
</reference>
<dbReference type="CDD" id="cd05233">
    <property type="entry name" value="SDR_c"/>
    <property type="match status" value="1"/>
</dbReference>
<keyword evidence="1" id="KW-0521">NADP</keyword>
<dbReference type="InterPro" id="IPR002347">
    <property type="entry name" value="SDR_fam"/>
</dbReference>
<dbReference type="PANTHER" id="PTHR28284:SF1">
    <property type="entry name" value="NUCLEOPORIN NUP60"/>
    <property type="match status" value="1"/>
</dbReference>
<feature type="compositionally biased region" description="Low complexity" evidence="2">
    <location>
        <begin position="484"/>
        <end position="520"/>
    </location>
</feature>
<dbReference type="GO" id="GO:0008298">
    <property type="term" value="P:intracellular mRNA localization"/>
    <property type="evidence" value="ECO:0007669"/>
    <property type="project" value="TreeGrafter"/>
</dbReference>
<dbReference type="EMBL" id="AOGT01001735">
    <property type="protein sequence ID" value="EMG47064.1"/>
    <property type="molecule type" value="Genomic_DNA"/>
</dbReference>
<dbReference type="Proteomes" id="UP000011777">
    <property type="component" value="Unassembled WGS sequence"/>
</dbReference>
<evidence type="ECO:0000313" key="3">
    <source>
        <dbReference type="EMBL" id="EMG47064.1"/>
    </source>
</evidence>
<dbReference type="PROSITE" id="PS00061">
    <property type="entry name" value="ADH_SHORT"/>
    <property type="match status" value="1"/>
</dbReference>
<dbReference type="GO" id="GO:0017056">
    <property type="term" value="F:structural constituent of nuclear pore"/>
    <property type="evidence" value="ECO:0007669"/>
    <property type="project" value="InterPro"/>
</dbReference>
<organism evidence="3 4">
    <name type="scientific">Candida maltosa (strain Xu316)</name>
    <name type="common">Yeast</name>
    <dbReference type="NCBI Taxonomy" id="1245528"/>
    <lineage>
        <taxon>Eukaryota</taxon>
        <taxon>Fungi</taxon>
        <taxon>Dikarya</taxon>
        <taxon>Ascomycota</taxon>
        <taxon>Saccharomycotina</taxon>
        <taxon>Pichiomycetes</taxon>
        <taxon>Debaryomycetaceae</taxon>
        <taxon>Candida/Lodderomyces clade</taxon>
        <taxon>Candida</taxon>
    </lineage>
</organism>
<accession>M3JXC5</accession>
<dbReference type="InterPro" id="IPR034432">
    <property type="entry name" value="Nup60"/>
</dbReference>
<feature type="compositionally biased region" description="Polar residues" evidence="2">
    <location>
        <begin position="634"/>
        <end position="658"/>
    </location>
</feature>
<dbReference type="HOGENOM" id="CLU_022609_0_0_1"/>
<gene>
    <name evidence="3" type="ORF">G210_2665</name>
</gene>
<evidence type="ECO:0000256" key="1">
    <source>
        <dbReference type="ARBA" id="ARBA00022857"/>
    </source>
</evidence>